<evidence type="ECO:0000256" key="1">
    <source>
        <dbReference type="SAM" id="MobiDB-lite"/>
    </source>
</evidence>
<dbReference type="InterPro" id="IPR051608">
    <property type="entry name" value="RQC_Subunit_NEMF"/>
</dbReference>
<dbReference type="Gene3D" id="2.30.310.10">
    <property type="entry name" value="ibrinogen binding protein from staphylococcus aureus domain"/>
    <property type="match status" value="1"/>
</dbReference>
<dbReference type="Proteomes" id="UP000676506">
    <property type="component" value="Chromosome 1"/>
</dbReference>
<dbReference type="RefSeq" id="WP_211429624.1">
    <property type="nucleotide sequence ID" value="NZ_CP072648.1"/>
</dbReference>
<name>A0ABX8BDJ9_9BACT</name>
<protein>
    <submittedName>
        <fullName evidence="3">NFACT family protein</fullName>
    </submittedName>
</protein>
<evidence type="ECO:0000313" key="3">
    <source>
        <dbReference type="EMBL" id="QUW03734.1"/>
    </source>
</evidence>
<feature type="domain" description="NFACT RNA-binding" evidence="2">
    <location>
        <begin position="452"/>
        <end position="541"/>
    </location>
</feature>
<feature type="region of interest" description="Disordered" evidence="1">
    <location>
        <begin position="427"/>
        <end position="448"/>
    </location>
</feature>
<evidence type="ECO:0000313" key="4">
    <source>
        <dbReference type="Proteomes" id="UP000676506"/>
    </source>
</evidence>
<keyword evidence="4" id="KW-1185">Reference proteome</keyword>
<dbReference type="PANTHER" id="PTHR15239">
    <property type="entry name" value="NUCLEAR EXPORT MEDIATOR FACTOR NEMF"/>
    <property type="match status" value="1"/>
</dbReference>
<proteinExistence type="predicted"/>
<feature type="compositionally biased region" description="Basic and acidic residues" evidence="1">
    <location>
        <begin position="431"/>
        <end position="442"/>
    </location>
</feature>
<sequence>MDAFLLSALVTELNDAVARHDQGLLVGKIAVVGQAAIGLDMRRRDGRWLVLVARPHDSAFYSMSRHPGAADAVGEPPFVARLRKALRGARLVGATKTQTERSVTLTFHGFDDAEQPTRWLLRHDLTGHSANLWLLTADECIVDALRPWDGRPGERYQMPRQARHTLTWSDVTPERLPGTSDALETFLRDVVCGCHPRLAREVAFRARSRPPWTAFSEVYQSLVSPQAFFLYALPEGLEVFPLRLTHVPELVPTPFVSAHEAVEARFERRAAQAALAARRRRWQQALGTWRRRIERALDRLDATTRQAQDADRWRRWGELLYANMATAKRTGPGVEVMDYYADEPTPLTIPLESESEDLAAAAQRYFRRYQRAQRALTANAERRTELEAVQATVMRLDTELAQATQVGELDACIVKLREQMPFELQPQEEPLENRTDRARTGEKGGWAGLRRYRGPEGYEIVVGRTSRDNDRLTFELARSHDLWLHAADYPGAHVVIRNPQRKVVPPQVVMAAAELAAYFSQAKQADRVEVRVAERRHVSRPRKGAPGQALVRESRTVTALPREVLPRIA</sequence>
<dbReference type="Pfam" id="PF05833">
    <property type="entry name" value="NFACT_N"/>
    <property type="match status" value="1"/>
</dbReference>
<reference evidence="3 4" key="1">
    <citation type="submission" date="2021-03" db="EMBL/GenBank/DDBJ databases">
        <title>Genomic and phenotypic characterization of Chloracidobacterium isolates provides evidence for multiple species.</title>
        <authorList>
            <person name="Saini M.K."/>
            <person name="Costas A.M.G."/>
            <person name="Tank M."/>
            <person name="Bryant D.A."/>
        </authorList>
    </citation>
    <scope>NUCLEOTIDE SEQUENCE [LARGE SCALE GENOMIC DNA]</scope>
    <source>
        <strain evidence="3 4">BV2-C</strain>
    </source>
</reference>
<accession>A0ABX8BDJ9</accession>
<dbReference type="EMBL" id="CP072648">
    <property type="protein sequence ID" value="QUW03734.1"/>
    <property type="molecule type" value="Genomic_DNA"/>
</dbReference>
<organism evidence="3 4">
    <name type="scientific">Chloracidobacterium validum</name>
    <dbReference type="NCBI Taxonomy" id="2821543"/>
    <lineage>
        <taxon>Bacteria</taxon>
        <taxon>Pseudomonadati</taxon>
        <taxon>Acidobacteriota</taxon>
        <taxon>Terriglobia</taxon>
        <taxon>Terriglobales</taxon>
        <taxon>Acidobacteriaceae</taxon>
        <taxon>Chloracidobacterium</taxon>
    </lineage>
</organism>
<dbReference type="PANTHER" id="PTHR15239:SF6">
    <property type="entry name" value="RIBOSOME QUALITY CONTROL COMPLEX SUBUNIT NEMF"/>
    <property type="match status" value="1"/>
</dbReference>
<dbReference type="InterPro" id="IPR008532">
    <property type="entry name" value="NFACT_RNA-bd"/>
</dbReference>
<evidence type="ECO:0000259" key="2">
    <source>
        <dbReference type="Pfam" id="PF05670"/>
    </source>
</evidence>
<gene>
    <name evidence="3" type="ORF">J8C06_04690</name>
</gene>
<dbReference type="Pfam" id="PF05670">
    <property type="entry name" value="NFACT-R_1"/>
    <property type="match status" value="1"/>
</dbReference>